<reference evidence="2" key="1">
    <citation type="journal article" date="2010" name="Nature">
        <title>The Amphimedon queenslandica genome and the evolution of animal complexity.</title>
        <authorList>
            <person name="Srivastava M."/>
            <person name="Simakov O."/>
            <person name="Chapman J."/>
            <person name="Fahey B."/>
            <person name="Gauthier M.E."/>
            <person name="Mitros T."/>
            <person name="Richards G.S."/>
            <person name="Conaco C."/>
            <person name="Dacre M."/>
            <person name="Hellsten U."/>
            <person name="Larroux C."/>
            <person name="Putnam N.H."/>
            <person name="Stanke M."/>
            <person name="Adamska M."/>
            <person name="Darling A."/>
            <person name="Degnan S.M."/>
            <person name="Oakley T.H."/>
            <person name="Plachetzki D.C."/>
            <person name="Zhai Y."/>
            <person name="Adamski M."/>
            <person name="Calcino A."/>
            <person name="Cummins S.F."/>
            <person name="Goodstein D.M."/>
            <person name="Harris C."/>
            <person name="Jackson D.J."/>
            <person name="Leys S.P."/>
            <person name="Shu S."/>
            <person name="Woodcroft B.J."/>
            <person name="Vervoort M."/>
            <person name="Kosik K.S."/>
            <person name="Manning G."/>
            <person name="Degnan B.M."/>
            <person name="Rokhsar D.S."/>
        </authorList>
    </citation>
    <scope>NUCLEOTIDE SEQUENCE [LARGE SCALE GENOMIC DNA]</scope>
</reference>
<reference evidence="1" key="2">
    <citation type="submission" date="2024-06" db="UniProtKB">
        <authorList>
            <consortium name="EnsemblMetazoa"/>
        </authorList>
    </citation>
    <scope>IDENTIFICATION</scope>
</reference>
<protein>
    <submittedName>
        <fullName evidence="1">Uncharacterized protein</fullName>
    </submittedName>
</protein>
<dbReference type="AlphaFoldDB" id="A0AAN0K321"/>
<accession>A0AAN0K321</accession>
<organism evidence="1 2">
    <name type="scientific">Amphimedon queenslandica</name>
    <name type="common">Sponge</name>
    <dbReference type="NCBI Taxonomy" id="400682"/>
    <lineage>
        <taxon>Eukaryota</taxon>
        <taxon>Metazoa</taxon>
        <taxon>Porifera</taxon>
        <taxon>Demospongiae</taxon>
        <taxon>Heteroscleromorpha</taxon>
        <taxon>Haplosclerida</taxon>
        <taxon>Niphatidae</taxon>
        <taxon>Amphimedon</taxon>
    </lineage>
</organism>
<name>A0AAN0K321_AMPQE</name>
<dbReference type="GeneID" id="109592558"/>
<sequence>MENTLLASTNPAYGVTGEGYNADVSANSAYGITESKIDYYYQSIQLLIESGCVSANPGYGFNTGGIESINEESLVYDEPRTMYHEQEVTIRQNEAYGQSNKLHLLQ</sequence>
<dbReference type="EnsemblMetazoa" id="XM_020007982.1">
    <property type="protein sequence ID" value="XP_019863541.1"/>
    <property type="gene ID" value="LOC109592558"/>
</dbReference>
<dbReference type="Proteomes" id="UP000007879">
    <property type="component" value="Unassembled WGS sequence"/>
</dbReference>
<keyword evidence="2" id="KW-1185">Reference proteome</keyword>
<evidence type="ECO:0000313" key="1">
    <source>
        <dbReference type="EnsemblMetazoa" id="XP_019863541.1"/>
    </source>
</evidence>
<dbReference type="RefSeq" id="XP_019863541.1">
    <property type="nucleotide sequence ID" value="XM_020007982.1"/>
</dbReference>
<evidence type="ECO:0000313" key="2">
    <source>
        <dbReference type="Proteomes" id="UP000007879"/>
    </source>
</evidence>
<proteinExistence type="predicted"/>
<dbReference type="KEGG" id="aqu:109592558"/>